<proteinExistence type="predicted"/>
<dbReference type="RefSeq" id="WP_119533162.1">
    <property type="nucleotide sequence ID" value="NZ_QXTF01000002.1"/>
</dbReference>
<dbReference type="Proteomes" id="UP000285023">
    <property type="component" value="Unassembled WGS sequence"/>
</dbReference>
<feature type="signal peptide" evidence="2">
    <location>
        <begin position="1"/>
        <end position="18"/>
    </location>
</feature>
<feature type="compositionally biased region" description="Basic and acidic residues" evidence="1">
    <location>
        <begin position="33"/>
        <end position="54"/>
    </location>
</feature>
<comment type="caution">
    <text evidence="3">The sequence shown here is derived from an EMBL/GenBank/DDBJ whole genome shotgun (WGS) entry which is preliminary data.</text>
</comment>
<organism evidence="3 4">
    <name type="scientific">Sphingomonas edaphi</name>
    <dbReference type="NCBI Taxonomy" id="2315689"/>
    <lineage>
        <taxon>Bacteria</taxon>
        <taxon>Pseudomonadati</taxon>
        <taxon>Pseudomonadota</taxon>
        <taxon>Alphaproteobacteria</taxon>
        <taxon>Sphingomonadales</taxon>
        <taxon>Sphingomonadaceae</taxon>
        <taxon>Sphingomonas</taxon>
    </lineage>
</organism>
<keyword evidence="2" id="KW-0732">Signal</keyword>
<reference evidence="3 4" key="1">
    <citation type="submission" date="2018-09" db="EMBL/GenBank/DDBJ databases">
        <title>Sphingomonas sp. DAC4.</title>
        <authorList>
            <person name="Seo T."/>
        </authorList>
    </citation>
    <scope>NUCLEOTIDE SEQUENCE [LARGE SCALE GENOMIC DNA]</scope>
    <source>
        <strain evidence="3 4">DAC4</strain>
    </source>
</reference>
<sequence>MKTLIGAIALTLAIPATAQTLPAATDPHAGHQTMDHSQHKAMDHSQHKAMDHSRHAAKHECKECCEKMKQQDGKMACMDKKDGAKAAAPAAQHSGHAH</sequence>
<evidence type="ECO:0008006" key="5">
    <source>
        <dbReference type="Google" id="ProtNLM"/>
    </source>
</evidence>
<dbReference type="AlphaFoldDB" id="A0A418Q097"/>
<name>A0A418Q097_9SPHN</name>
<evidence type="ECO:0000256" key="1">
    <source>
        <dbReference type="SAM" id="MobiDB-lite"/>
    </source>
</evidence>
<evidence type="ECO:0000313" key="4">
    <source>
        <dbReference type="Proteomes" id="UP000285023"/>
    </source>
</evidence>
<feature type="chain" id="PRO_5019228022" description="Pentapeptide MXKDX repeat protein" evidence="2">
    <location>
        <begin position="19"/>
        <end position="98"/>
    </location>
</feature>
<dbReference type="EMBL" id="QXTF01000002">
    <property type="protein sequence ID" value="RIX29273.1"/>
    <property type="molecule type" value="Genomic_DNA"/>
</dbReference>
<protein>
    <recommendedName>
        <fullName evidence="5">Pentapeptide MXKDX repeat protein</fullName>
    </recommendedName>
</protein>
<evidence type="ECO:0000313" key="3">
    <source>
        <dbReference type="EMBL" id="RIX29273.1"/>
    </source>
</evidence>
<feature type="region of interest" description="Disordered" evidence="1">
    <location>
        <begin position="23"/>
        <end position="54"/>
    </location>
</feature>
<keyword evidence="4" id="KW-1185">Reference proteome</keyword>
<evidence type="ECO:0000256" key="2">
    <source>
        <dbReference type="SAM" id="SignalP"/>
    </source>
</evidence>
<gene>
    <name evidence="3" type="ORF">D3M59_08210</name>
</gene>
<accession>A0A418Q097</accession>